<dbReference type="EMBL" id="JAFBEE010000008">
    <property type="protein sequence ID" value="MBM7615001.1"/>
    <property type="molecule type" value="Genomic_DNA"/>
</dbReference>
<organism evidence="2 3">
    <name type="scientific">Alkaliphilus hydrothermalis</name>
    <dbReference type="NCBI Taxonomy" id="1482730"/>
    <lineage>
        <taxon>Bacteria</taxon>
        <taxon>Bacillati</taxon>
        <taxon>Bacillota</taxon>
        <taxon>Clostridia</taxon>
        <taxon>Peptostreptococcales</taxon>
        <taxon>Natronincolaceae</taxon>
        <taxon>Alkaliphilus</taxon>
    </lineage>
</organism>
<sequence>MRNIESKPVLEAYLSWLQEVQPKVVKKSKPGQAINYSLSNWELLSNVLKDGQCELSNNGAERQIKPFVIGRKNYLFCKSP</sequence>
<dbReference type="PANTHER" id="PTHR33678:SF1">
    <property type="entry name" value="BLL1576 PROTEIN"/>
    <property type="match status" value="1"/>
</dbReference>
<dbReference type="Proteomes" id="UP001314796">
    <property type="component" value="Unassembled WGS sequence"/>
</dbReference>
<proteinExistence type="predicted"/>
<evidence type="ECO:0000259" key="1">
    <source>
        <dbReference type="Pfam" id="PF03050"/>
    </source>
</evidence>
<name>A0ABS2NPY8_9FIRM</name>
<accession>A0ABS2NPY8</accession>
<dbReference type="InterPro" id="IPR052344">
    <property type="entry name" value="Transposase-related"/>
</dbReference>
<dbReference type="Pfam" id="PF03050">
    <property type="entry name" value="DDE_Tnp_IS66"/>
    <property type="match status" value="1"/>
</dbReference>
<feature type="domain" description="Transposase IS66 central" evidence="1">
    <location>
        <begin position="2"/>
        <end position="79"/>
    </location>
</feature>
<evidence type="ECO:0000313" key="2">
    <source>
        <dbReference type="EMBL" id="MBM7615001.1"/>
    </source>
</evidence>
<gene>
    <name evidence="2" type="ORF">JOC73_001563</name>
</gene>
<comment type="caution">
    <text evidence="2">The sequence shown here is derived from an EMBL/GenBank/DDBJ whole genome shotgun (WGS) entry which is preliminary data.</text>
</comment>
<protein>
    <recommendedName>
        <fullName evidence="1">Transposase IS66 central domain-containing protein</fullName>
    </recommendedName>
</protein>
<reference evidence="2 3" key="1">
    <citation type="submission" date="2021-01" db="EMBL/GenBank/DDBJ databases">
        <title>Genomic Encyclopedia of Type Strains, Phase IV (KMG-IV): sequencing the most valuable type-strain genomes for metagenomic binning, comparative biology and taxonomic classification.</title>
        <authorList>
            <person name="Goeker M."/>
        </authorList>
    </citation>
    <scope>NUCLEOTIDE SEQUENCE [LARGE SCALE GENOMIC DNA]</scope>
    <source>
        <strain evidence="2 3">DSM 25890</strain>
    </source>
</reference>
<dbReference type="PANTHER" id="PTHR33678">
    <property type="entry name" value="BLL1576 PROTEIN"/>
    <property type="match status" value="1"/>
</dbReference>
<evidence type="ECO:0000313" key="3">
    <source>
        <dbReference type="Proteomes" id="UP001314796"/>
    </source>
</evidence>
<keyword evidence="3" id="KW-1185">Reference proteome</keyword>
<dbReference type="InterPro" id="IPR004291">
    <property type="entry name" value="Transposase_IS66_central"/>
</dbReference>